<accession>A0A919W6T1</accession>
<evidence type="ECO:0000313" key="2">
    <source>
        <dbReference type="Proteomes" id="UP000680865"/>
    </source>
</evidence>
<keyword evidence="2" id="KW-1185">Reference proteome</keyword>
<dbReference type="RefSeq" id="WP_213003442.1">
    <property type="nucleotide sequence ID" value="NZ_BAAATW010000026.1"/>
</dbReference>
<comment type="caution">
    <text evidence="1">The sequence shown here is derived from an EMBL/GenBank/DDBJ whole genome shotgun (WGS) entry which is preliminary data.</text>
</comment>
<dbReference type="Gene3D" id="3.10.450.50">
    <property type="match status" value="1"/>
</dbReference>
<dbReference type="SUPFAM" id="SSF54427">
    <property type="entry name" value="NTF2-like"/>
    <property type="match status" value="1"/>
</dbReference>
<name>A0A919W6T1_9ACTN</name>
<reference evidence="1" key="1">
    <citation type="submission" date="2021-03" db="EMBL/GenBank/DDBJ databases">
        <title>Whole genome shotgun sequence of Actinoplanes consettensis NBRC 14913.</title>
        <authorList>
            <person name="Komaki H."/>
            <person name="Tamura T."/>
        </authorList>
    </citation>
    <scope>NUCLEOTIDE SEQUENCE</scope>
    <source>
        <strain evidence="1">NBRC 14913</strain>
    </source>
</reference>
<evidence type="ECO:0000313" key="1">
    <source>
        <dbReference type="EMBL" id="GIM84449.1"/>
    </source>
</evidence>
<dbReference type="Proteomes" id="UP000680865">
    <property type="component" value="Unassembled WGS sequence"/>
</dbReference>
<organism evidence="1 2">
    <name type="scientific">Winogradskya consettensis</name>
    <dbReference type="NCBI Taxonomy" id="113560"/>
    <lineage>
        <taxon>Bacteria</taxon>
        <taxon>Bacillati</taxon>
        <taxon>Actinomycetota</taxon>
        <taxon>Actinomycetes</taxon>
        <taxon>Micromonosporales</taxon>
        <taxon>Micromonosporaceae</taxon>
        <taxon>Winogradskya</taxon>
    </lineage>
</organism>
<dbReference type="InterPro" id="IPR032710">
    <property type="entry name" value="NTF2-like_dom_sf"/>
</dbReference>
<protein>
    <recommendedName>
        <fullName evidence="3">SnoaL-like domain-containing protein</fullName>
    </recommendedName>
</protein>
<dbReference type="EMBL" id="BOQP01000067">
    <property type="protein sequence ID" value="GIM84449.1"/>
    <property type="molecule type" value="Genomic_DNA"/>
</dbReference>
<evidence type="ECO:0008006" key="3">
    <source>
        <dbReference type="Google" id="ProtNLM"/>
    </source>
</evidence>
<gene>
    <name evidence="1" type="ORF">Aco04nite_91440</name>
</gene>
<sequence>MVYDTVHKVIAEGNFVLTVSEGSFGPAPTAFYDLFRVDNGKIVEHWDITPEIVADLPHSNGPF</sequence>
<proteinExistence type="predicted"/>
<dbReference type="AlphaFoldDB" id="A0A919W6T1"/>